<dbReference type="InterPro" id="IPR016032">
    <property type="entry name" value="Sig_transdc_resp-reg_C-effctor"/>
</dbReference>
<dbReference type="InterPro" id="IPR036388">
    <property type="entry name" value="WH-like_DNA-bd_sf"/>
</dbReference>
<evidence type="ECO:0000313" key="2">
    <source>
        <dbReference type="EMBL" id="GAA2003050.1"/>
    </source>
</evidence>
<protein>
    <submittedName>
        <fullName evidence="2">Helix-turn-helix transcriptional regulator</fullName>
    </submittedName>
</protein>
<dbReference type="PANTHER" id="PTHR34293">
    <property type="entry name" value="HTH-TYPE TRANSCRIPTIONAL REGULATOR TRMBL2"/>
    <property type="match status" value="1"/>
</dbReference>
<evidence type="ECO:0000259" key="1">
    <source>
        <dbReference type="PROSITE" id="PS50043"/>
    </source>
</evidence>
<dbReference type="Gene3D" id="3.30.870.10">
    <property type="entry name" value="Endonuclease Chain A"/>
    <property type="match status" value="1"/>
</dbReference>
<dbReference type="PROSITE" id="PS50043">
    <property type="entry name" value="HTH_LUXR_2"/>
    <property type="match status" value="1"/>
</dbReference>
<dbReference type="PRINTS" id="PR00038">
    <property type="entry name" value="HTHLUXR"/>
</dbReference>
<feature type="domain" description="HTH luxR-type" evidence="1">
    <location>
        <begin position="259"/>
        <end position="324"/>
    </location>
</feature>
<comment type="caution">
    <text evidence="2">The sequence shown here is derived from an EMBL/GenBank/DDBJ whole genome shotgun (WGS) entry which is preliminary data.</text>
</comment>
<gene>
    <name evidence="2" type="ORF">GCM10009838_81360</name>
</gene>
<dbReference type="InterPro" id="IPR000792">
    <property type="entry name" value="Tscrpt_reg_LuxR_C"/>
</dbReference>
<organism evidence="2 3">
    <name type="scientific">Catenulispora subtropica</name>
    <dbReference type="NCBI Taxonomy" id="450798"/>
    <lineage>
        <taxon>Bacteria</taxon>
        <taxon>Bacillati</taxon>
        <taxon>Actinomycetota</taxon>
        <taxon>Actinomycetes</taxon>
        <taxon>Catenulisporales</taxon>
        <taxon>Catenulisporaceae</taxon>
        <taxon>Catenulispora</taxon>
    </lineage>
</organism>
<dbReference type="Proteomes" id="UP001499854">
    <property type="component" value="Unassembled WGS sequence"/>
</dbReference>
<keyword evidence="3" id="KW-1185">Reference proteome</keyword>
<dbReference type="CDD" id="cd06170">
    <property type="entry name" value="LuxR_C_like"/>
    <property type="match status" value="1"/>
</dbReference>
<dbReference type="SUPFAM" id="SSF46894">
    <property type="entry name" value="C-terminal effector domain of the bipartite response regulators"/>
    <property type="match status" value="1"/>
</dbReference>
<dbReference type="SMART" id="SM00421">
    <property type="entry name" value="HTH_LUXR"/>
    <property type="match status" value="1"/>
</dbReference>
<reference evidence="2 3" key="1">
    <citation type="journal article" date="2019" name="Int. J. Syst. Evol. Microbiol.">
        <title>The Global Catalogue of Microorganisms (GCM) 10K type strain sequencing project: providing services to taxonomists for standard genome sequencing and annotation.</title>
        <authorList>
            <consortium name="The Broad Institute Genomics Platform"/>
            <consortium name="The Broad Institute Genome Sequencing Center for Infectious Disease"/>
            <person name="Wu L."/>
            <person name="Ma J."/>
        </authorList>
    </citation>
    <scope>NUCLEOTIDE SEQUENCE [LARGE SCALE GENOMIC DNA]</scope>
    <source>
        <strain evidence="2 3">JCM 16013</strain>
    </source>
</reference>
<dbReference type="Gene3D" id="1.10.10.10">
    <property type="entry name" value="Winged helix-like DNA-binding domain superfamily/Winged helix DNA-binding domain"/>
    <property type="match status" value="2"/>
</dbReference>
<dbReference type="InterPro" id="IPR051797">
    <property type="entry name" value="TrmB-like"/>
</dbReference>
<dbReference type="RefSeq" id="WP_344662563.1">
    <property type="nucleotide sequence ID" value="NZ_BAAAQM010000076.1"/>
</dbReference>
<proteinExistence type="predicted"/>
<dbReference type="PANTHER" id="PTHR34293:SF1">
    <property type="entry name" value="HTH-TYPE TRANSCRIPTIONAL REGULATOR TRMBL2"/>
    <property type="match status" value="1"/>
</dbReference>
<name>A0ABN2TA40_9ACTN</name>
<dbReference type="EMBL" id="BAAAQM010000076">
    <property type="protein sequence ID" value="GAA2003050.1"/>
    <property type="molecule type" value="Genomic_DNA"/>
</dbReference>
<accession>A0ABN2TA40</accession>
<dbReference type="Pfam" id="PF00196">
    <property type="entry name" value="GerE"/>
    <property type="match status" value="1"/>
</dbReference>
<evidence type="ECO:0000313" key="3">
    <source>
        <dbReference type="Proteomes" id="UP001499854"/>
    </source>
</evidence>
<sequence>MFEGLGLSGRAESVYLAMLEHPEEDLGQLARRLGVGGDQIREALDELTDISLLQVFPGRPAPKAVRPEVGLSMLVARQQAEMARRHQQIEEGKAALSLLLAQRAENRSQPPDSGVERLLGLDAIRDRLGELARSCQWEASSFMPGGAQTEENLDASRALDAEAIDRGVRLRTIYQDSVRNHKPTLEYAQWLGELGSEVRTTASLPLRMLVVDRRVAVVPVDSEDSAAAAIVITSDGIVTALTALFNAVWRGASPLGAARRRDNDGLSQQERQVLRLLAAGLTDEAIARHMGVSVRTSRRVAADLQARLGTRSRFQAGAHAVTRGWITPDDLE</sequence>